<evidence type="ECO:0000256" key="1">
    <source>
        <dbReference type="SAM" id="MobiDB-lite"/>
    </source>
</evidence>
<proteinExistence type="predicted"/>
<organism evidence="2 3">
    <name type="scientific">Perkinsus olseni</name>
    <name type="common">Perkinsus atlanticus</name>
    <dbReference type="NCBI Taxonomy" id="32597"/>
    <lineage>
        <taxon>Eukaryota</taxon>
        <taxon>Sar</taxon>
        <taxon>Alveolata</taxon>
        <taxon>Perkinsozoa</taxon>
        <taxon>Perkinsea</taxon>
        <taxon>Perkinsida</taxon>
        <taxon>Perkinsidae</taxon>
        <taxon>Perkinsus</taxon>
    </lineage>
</organism>
<sequence>MNFIRVRICIGAAPNLNGSTNNSNNLETGLPASLRVYMRYATLPLCLAAVAELVQGLSACPTGDAQCQVDDPLSYCKYYLSAPVCKGSNKSCSCITPPPPCPEGDAYCQQVTGDPASYCKAVWQFGPGGGVCQGSDDTCTCGGSSTTPEPTTGETTTPEPTTSETTPPGPTTPGPTTSETTPPGPTTSETTPPGPTTSETTYPGPTS</sequence>
<evidence type="ECO:0000313" key="2">
    <source>
        <dbReference type="EMBL" id="KAF4656303.1"/>
    </source>
</evidence>
<reference evidence="2 3" key="1">
    <citation type="submission" date="2020-04" db="EMBL/GenBank/DDBJ databases">
        <title>Perkinsus olseni comparative genomics.</title>
        <authorList>
            <person name="Bogema D.R."/>
        </authorList>
    </citation>
    <scope>NUCLEOTIDE SEQUENCE [LARGE SCALE GENOMIC DNA]</scope>
    <source>
        <strain evidence="2">ATCC PRA-31</strain>
    </source>
</reference>
<gene>
    <name evidence="2" type="ORF">FOL46_007880</name>
</gene>
<accession>A0A7J6LAQ4</accession>
<evidence type="ECO:0000313" key="3">
    <source>
        <dbReference type="Proteomes" id="UP000572268"/>
    </source>
</evidence>
<protein>
    <submittedName>
        <fullName evidence="2">Uncharacterized protein</fullName>
    </submittedName>
</protein>
<feature type="compositionally biased region" description="Low complexity" evidence="1">
    <location>
        <begin position="143"/>
        <end position="166"/>
    </location>
</feature>
<name>A0A7J6LAQ4_PEROL</name>
<dbReference type="AlphaFoldDB" id="A0A7J6LAQ4"/>
<feature type="region of interest" description="Disordered" evidence="1">
    <location>
        <begin position="143"/>
        <end position="207"/>
    </location>
</feature>
<comment type="caution">
    <text evidence="2">The sequence shown here is derived from an EMBL/GenBank/DDBJ whole genome shotgun (WGS) entry which is preliminary data.</text>
</comment>
<feature type="compositionally biased region" description="Low complexity" evidence="1">
    <location>
        <begin position="174"/>
        <end position="207"/>
    </location>
</feature>
<dbReference type="EMBL" id="JABANN010000590">
    <property type="protein sequence ID" value="KAF4656303.1"/>
    <property type="molecule type" value="Genomic_DNA"/>
</dbReference>
<dbReference type="Proteomes" id="UP000572268">
    <property type="component" value="Unassembled WGS sequence"/>
</dbReference>